<dbReference type="InterPro" id="IPR003448">
    <property type="entry name" value="Mopterin_biosynth_MoaE"/>
</dbReference>
<evidence type="ECO:0000256" key="1">
    <source>
        <dbReference type="ARBA" id="ARBA00005046"/>
    </source>
</evidence>
<evidence type="ECO:0000256" key="7">
    <source>
        <dbReference type="ARBA" id="ARBA00029745"/>
    </source>
</evidence>
<evidence type="ECO:0000256" key="4">
    <source>
        <dbReference type="ARBA" id="ARBA00013858"/>
    </source>
</evidence>
<accession>A0A6M8F2U9</accession>
<evidence type="ECO:0000256" key="2">
    <source>
        <dbReference type="ARBA" id="ARBA00005426"/>
    </source>
</evidence>
<dbReference type="SUPFAM" id="SSF54690">
    <property type="entry name" value="Molybdopterin synthase subunit MoaE"/>
    <property type="match status" value="1"/>
</dbReference>
<dbReference type="GO" id="GO:0006777">
    <property type="term" value="P:Mo-molybdopterin cofactor biosynthetic process"/>
    <property type="evidence" value="ECO:0007669"/>
    <property type="project" value="UniProtKB-KW"/>
</dbReference>
<keyword evidence="12" id="KW-0808">Transferase</keyword>
<dbReference type="UniPathway" id="UPA00344"/>
<gene>
    <name evidence="12" type="primary">moaE</name>
    <name evidence="12" type="ORF">AACT_2551</name>
</gene>
<evidence type="ECO:0000313" key="12">
    <source>
        <dbReference type="EMBL" id="QKE29634.1"/>
    </source>
</evidence>
<organism evidence="12 13">
    <name type="scientific">Arcobacter acticola</name>
    <dbReference type="NCBI Taxonomy" id="1849015"/>
    <lineage>
        <taxon>Bacteria</taxon>
        <taxon>Pseudomonadati</taxon>
        <taxon>Campylobacterota</taxon>
        <taxon>Epsilonproteobacteria</taxon>
        <taxon>Campylobacterales</taxon>
        <taxon>Arcobacteraceae</taxon>
        <taxon>Arcobacter</taxon>
    </lineage>
</organism>
<comment type="similarity">
    <text evidence="2">Belongs to the MoaE family.</text>
</comment>
<protein>
    <recommendedName>
        <fullName evidence="4">Molybdopterin synthase catalytic subunit</fullName>
        <ecNumber evidence="3">2.8.1.12</ecNumber>
    </recommendedName>
    <alternativeName>
        <fullName evidence="9">MPT synthase subunit 2</fullName>
    </alternativeName>
    <alternativeName>
        <fullName evidence="7">Molybdenum cofactor biosynthesis protein E</fullName>
    </alternativeName>
    <alternativeName>
        <fullName evidence="8">Molybdopterin-converting factor large subunit</fullName>
    </alternativeName>
    <alternativeName>
        <fullName evidence="10">Molybdopterin-converting factor subunit 2</fullName>
    </alternativeName>
</protein>
<evidence type="ECO:0000256" key="11">
    <source>
        <dbReference type="ARBA" id="ARBA00049878"/>
    </source>
</evidence>
<comment type="subunit">
    <text evidence="6">Heterotetramer of 2 MoaD subunits and 2 MoaE subunits. Also stable as homodimer. The enzyme changes between these two forms during catalysis.</text>
</comment>
<dbReference type="AlphaFoldDB" id="A0A6M8F2U9"/>
<comment type="catalytic activity">
    <reaction evidence="11">
        <text>2 [molybdopterin-synthase sulfur-carrier protein]-C-terminal-Gly-aminoethanethioate + cyclic pyranopterin phosphate + H2O = molybdopterin + 2 [molybdopterin-synthase sulfur-carrier protein]-C-terminal Gly-Gly + 2 H(+)</text>
        <dbReference type="Rhea" id="RHEA:26333"/>
        <dbReference type="Rhea" id="RHEA-COMP:12202"/>
        <dbReference type="Rhea" id="RHEA-COMP:19907"/>
        <dbReference type="ChEBI" id="CHEBI:15377"/>
        <dbReference type="ChEBI" id="CHEBI:15378"/>
        <dbReference type="ChEBI" id="CHEBI:58698"/>
        <dbReference type="ChEBI" id="CHEBI:59648"/>
        <dbReference type="ChEBI" id="CHEBI:90778"/>
        <dbReference type="ChEBI" id="CHEBI:232372"/>
        <dbReference type="EC" id="2.8.1.12"/>
    </reaction>
</comment>
<evidence type="ECO:0000313" key="13">
    <source>
        <dbReference type="Proteomes" id="UP000503483"/>
    </source>
</evidence>
<dbReference type="Pfam" id="PF02391">
    <property type="entry name" value="MoaE"/>
    <property type="match status" value="1"/>
</dbReference>
<dbReference type="PANTHER" id="PTHR23404">
    <property type="entry name" value="MOLYBDOPTERIN SYNTHASE RELATED"/>
    <property type="match status" value="1"/>
</dbReference>
<comment type="pathway">
    <text evidence="1">Cofactor biosynthesis; molybdopterin biosynthesis.</text>
</comment>
<proteinExistence type="inferred from homology"/>
<sequence length="162" mass="18688">MIMSNIENIDRQVDRKEFLQLFDGSLPVEQITNAWYDKYKNSNYGAIITFVGVVRDENKIDGLSFDIYEPILNNWFDTWQKKANDLNAIVLMAHSRGDVFNHESSYIAGVCSPKRRVALELIDEFVEDFKAQAPIWKYDIIDNKRIYAQDRSTAIKGSGLLS</sequence>
<dbReference type="Gene3D" id="3.90.1170.40">
    <property type="entry name" value="Molybdopterin biosynthesis MoaE subunit"/>
    <property type="match status" value="1"/>
</dbReference>
<dbReference type="CDD" id="cd00756">
    <property type="entry name" value="MoaE"/>
    <property type="match status" value="1"/>
</dbReference>
<dbReference type="KEGG" id="paco:AACT_2551"/>
<dbReference type="InterPro" id="IPR036563">
    <property type="entry name" value="MoaE_sf"/>
</dbReference>
<reference evidence="12 13" key="1">
    <citation type="submission" date="2019-08" db="EMBL/GenBank/DDBJ databases">
        <title>Complete genome sequence of Arcobacter acticola.</title>
        <authorList>
            <person name="Miller W."/>
        </authorList>
    </citation>
    <scope>NUCLEOTIDE SEQUENCE [LARGE SCALE GENOMIC DNA]</scope>
    <source>
        <strain evidence="12 13">KCTC 52212</strain>
    </source>
</reference>
<evidence type="ECO:0000256" key="8">
    <source>
        <dbReference type="ARBA" id="ARBA00030407"/>
    </source>
</evidence>
<dbReference type="EC" id="2.8.1.12" evidence="3"/>
<keyword evidence="5" id="KW-0501">Molybdenum cofactor biosynthesis</keyword>
<keyword evidence="13" id="KW-1185">Reference proteome</keyword>
<dbReference type="EMBL" id="CP042652">
    <property type="protein sequence ID" value="QKE29634.1"/>
    <property type="molecule type" value="Genomic_DNA"/>
</dbReference>
<evidence type="ECO:0000256" key="9">
    <source>
        <dbReference type="ARBA" id="ARBA00030781"/>
    </source>
</evidence>
<evidence type="ECO:0000256" key="3">
    <source>
        <dbReference type="ARBA" id="ARBA00011950"/>
    </source>
</evidence>
<dbReference type="Proteomes" id="UP000503483">
    <property type="component" value="Chromosome"/>
</dbReference>
<evidence type="ECO:0000256" key="6">
    <source>
        <dbReference type="ARBA" id="ARBA00026066"/>
    </source>
</evidence>
<evidence type="ECO:0000256" key="5">
    <source>
        <dbReference type="ARBA" id="ARBA00023150"/>
    </source>
</evidence>
<dbReference type="GO" id="GO:0030366">
    <property type="term" value="F:molybdopterin synthase activity"/>
    <property type="evidence" value="ECO:0007669"/>
    <property type="project" value="UniProtKB-EC"/>
</dbReference>
<name>A0A6M8F2U9_9BACT</name>
<evidence type="ECO:0000256" key="10">
    <source>
        <dbReference type="ARBA" id="ARBA00032474"/>
    </source>
</evidence>